<dbReference type="GeneID" id="14909949"/>
<dbReference type="AlphaFoldDB" id="G0QLZ3"/>
<feature type="non-terminal residue" evidence="1">
    <location>
        <position position="1"/>
    </location>
</feature>
<protein>
    <submittedName>
        <fullName evidence="1">Uncharacterized protein</fullName>
    </submittedName>
</protein>
<accession>G0QLZ3</accession>
<reference evidence="1 2" key="1">
    <citation type="submission" date="2011-07" db="EMBL/GenBank/DDBJ databases">
        <authorList>
            <person name="Coyne R."/>
            <person name="Brami D."/>
            <person name="Johnson J."/>
            <person name="Hostetler J."/>
            <person name="Hannick L."/>
            <person name="Clark T."/>
            <person name="Cassidy-Hanley D."/>
            <person name="Inman J."/>
        </authorList>
    </citation>
    <scope>NUCLEOTIDE SEQUENCE [LARGE SCALE GENOMIC DNA]</scope>
    <source>
        <strain evidence="1 2">G5</strain>
    </source>
</reference>
<dbReference type="InParanoid" id="G0QLZ3"/>
<keyword evidence="2" id="KW-1185">Reference proteome</keyword>
<dbReference type="Proteomes" id="UP000008983">
    <property type="component" value="Unassembled WGS sequence"/>
</dbReference>
<proteinExistence type="predicted"/>
<dbReference type="EMBL" id="GL983337">
    <property type="protein sequence ID" value="EGR33762.1"/>
    <property type="molecule type" value="Genomic_DNA"/>
</dbReference>
<name>G0QLZ3_ICHMU</name>
<gene>
    <name evidence="1" type="ORF">IMG5_039440</name>
</gene>
<organism evidence="1 2">
    <name type="scientific">Ichthyophthirius multifiliis</name>
    <name type="common">White spot disease agent</name>
    <name type="synonym">Ich</name>
    <dbReference type="NCBI Taxonomy" id="5932"/>
    <lineage>
        <taxon>Eukaryota</taxon>
        <taxon>Sar</taxon>
        <taxon>Alveolata</taxon>
        <taxon>Ciliophora</taxon>
        <taxon>Intramacronucleata</taxon>
        <taxon>Oligohymenophorea</taxon>
        <taxon>Hymenostomatida</taxon>
        <taxon>Ophryoglenina</taxon>
        <taxon>Ichthyophthirius</taxon>
    </lineage>
</organism>
<evidence type="ECO:0000313" key="2">
    <source>
        <dbReference type="Proteomes" id="UP000008983"/>
    </source>
</evidence>
<sequence length="129" mass="15882">KYRKEQKHQVQNKLKCLNIQQVFALKIQKIKKNKKQDNQLSCIQYFKEFQKKQLSNQIELKTKQFLFKSLCNGQYLQYNNKESFMQNMGQSYIELFKIINTIIKLRKFIRVIYFKILQAFQYLFCLKQY</sequence>
<dbReference type="RefSeq" id="XP_004038986.1">
    <property type="nucleotide sequence ID" value="XM_004038938.1"/>
</dbReference>
<evidence type="ECO:0000313" key="1">
    <source>
        <dbReference type="EMBL" id="EGR33762.1"/>
    </source>
</evidence>